<dbReference type="OrthoDB" id="6257525at2"/>
<dbReference type="AlphaFoldDB" id="A0A1X7AG76"/>
<evidence type="ECO:0000313" key="2">
    <source>
        <dbReference type="Proteomes" id="UP000196573"/>
    </source>
</evidence>
<proteinExistence type="predicted"/>
<gene>
    <name evidence="1" type="ORF">EHSB41UT_01035</name>
</gene>
<dbReference type="EMBL" id="FWPT01000002">
    <property type="protein sequence ID" value="SMA39426.1"/>
    <property type="molecule type" value="Genomic_DNA"/>
</dbReference>
<keyword evidence="2" id="KW-1185">Reference proteome</keyword>
<dbReference type="Proteomes" id="UP000196573">
    <property type="component" value="Unassembled WGS sequence"/>
</dbReference>
<protein>
    <submittedName>
        <fullName evidence="1">Uncharacterized protein</fullName>
    </submittedName>
</protein>
<accession>A0A1X7AG76</accession>
<organism evidence="1 2">
    <name type="scientific">Parendozoicomonas haliclonae</name>
    <dbReference type="NCBI Taxonomy" id="1960125"/>
    <lineage>
        <taxon>Bacteria</taxon>
        <taxon>Pseudomonadati</taxon>
        <taxon>Pseudomonadota</taxon>
        <taxon>Gammaproteobacteria</taxon>
        <taxon>Oceanospirillales</taxon>
        <taxon>Endozoicomonadaceae</taxon>
        <taxon>Parendozoicomonas</taxon>
    </lineage>
</organism>
<name>A0A1X7AG76_9GAMM</name>
<reference evidence="1 2" key="1">
    <citation type="submission" date="2017-03" db="EMBL/GenBank/DDBJ databases">
        <authorList>
            <person name="Afonso C.L."/>
            <person name="Miller P.J."/>
            <person name="Scott M.A."/>
            <person name="Spackman E."/>
            <person name="Goraichik I."/>
            <person name="Dimitrov K.M."/>
            <person name="Suarez D.L."/>
            <person name="Swayne D.E."/>
        </authorList>
    </citation>
    <scope>NUCLEOTIDE SEQUENCE [LARGE SCALE GENOMIC DNA]</scope>
    <source>
        <strain evidence="1">SB41UT1</strain>
    </source>
</reference>
<evidence type="ECO:0000313" key="1">
    <source>
        <dbReference type="EMBL" id="SMA39426.1"/>
    </source>
</evidence>
<dbReference type="RefSeq" id="WP_133060407.1">
    <property type="nucleotide sequence ID" value="NZ_CBCSCN010000001.1"/>
</dbReference>
<sequence>MLETKAAMGKLQDISVNSNNAIQAQLSDQHNQMTRYNAAQSEELQKVLLTELQQQLKIFHSNITEALSEVEAGALFEHVGSLVQGLKVDNLVELINSLTAGRELTIENDDFIQHLGECKVNKIEDKASGQTTEISYRDNLKISSQTFEDGIMKYRMTFDDQGKMTKGEEFDDQENLIFEYHYNSAGEIINRIEY</sequence>